<evidence type="ECO:0000256" key="2">
    <source>
        <dbReference type="SAM" id="Phobius"/>
    </source>
</evidence>
<evidence type="ECO:0000256" key="3">
    <source>
        <dbReference type="SAM" id="SignalP"/>
    </source>
</evidence>
<evidence type="ECO:0000313" key="4">
    <source>
        <dbReference type="EMBL" id="KRX02256.1"/>
    </source>
</evidence>
<keyword evidence="2" id="KW-1133">Transmembrane helix</keyword>
<keyword evidence="3" id="KW-0732">Signal</keyword>
<dbReference type="OrthoDB" id="327851at2759"/>
<evidence type="ECO:0000256" key="1">
    <source>
        <dbReference type="SAM" id="MobiDB-lite"/>
    </source>
</evidence>
<evidence type="ECO:0000313" key="5">
    <source>
        <dbReference type="Proteomes" id="UP000054937"/>
    </source>
</evidence>
<dbReference type="InParanoid" id="A0A0V0QJT0"/>
<sequence length="674" mass="77743">MIVIIILCILASINAQNIQKNYQNLQCQGIETIYGVAYGNQDWIGVNQIENKLTNIYDDLDILIDLAQNTFDGEANISEGLNDINKQINQLNNKNGISYIYENNPLGQNYKNNNFNQNDIFDINNAFSYINEEQQPSTFFASKYSPFYYIYSDDKFAKKVDSEIYPISQQIQTIEIKGSQMAQIGDKGKEAIQNGIEQDVINPTVTNNLMVCKEELGGDGEILQYYNVQDYLLILSLIELNLEGHMNYVDQVDNLPFNEIKTIISTTLSSMAQMRDDNSISFDNIEFPEHFSLKQALLNLNTYIQNCNIQQDQWVQDIKDCEKELSDNISSPSSNFFDKNQKNNNNLQFIKGECYWIGGTQLSQNSEYIINSNQINVSGRYQLCPSADDQLQSILKWRDEKSILFDTKYNETAQLQTTVDDYIQYVQNFTNNVSLFFNQTSEILDKITDKQNGIFVNSNCLILGQQMDNFYGQMCYKFVPNIITQAKYFIAISVLLFIGQYAIYYFVMKIGWNKYVSQQIEKNGQSNEIQATQQQQESENNKNTIKIEQIKNQNTDSNESNRNDQKTQPQTNLCLPEFDVHKDENQSENLNKNKNQGSSQKSNSILRNNQQSNIKNNQKKQGTQISINIENLDDNNDSEIKNNSIGFIKNKSYPIIFDNYNTNKKYQQQNDKKP</sequence>
<feature type="signal peptide" evidence="3">
    <location>
        <begin position="1"/>
        <end position="15"/>
    </location>
</feature>
<proteinExistence type="predicted"/>
<organism evidence="4 5">
    <name type="scientific">Pseudocohnilembus persalinus</name>
    <name type="common">Ciliate</name>
    <dbReference type="NCBI Taxonomy" id="266149"/>
    <lineage>
        <taxon>Eukaryota</taxon>
        <taxon>Sar</taxon>
        <taxon>Alveolata</taxon>
        <taxon>Ciliophora</taxon>
        <taxon>Intramacronucleata</taxon>
        <taxon>Oligohymenophorea</taxon>
        <taxon>Scuticociliatia</taxon>
        <taxon>Philasterida</taxon>
        <taxon>Pseudocohnilembidae</taxon>
        <taxon>Pseudocohnilembus</taxon>
    </lineage>
</organism>
<keyword evidence="2" id="KW-0812">Transmembrane</keyword>
<evidence type="ECO:0008006" key="6">
    <source>
        <dbReference type="Google" id="ProtNLM"/>
    </source>
</evidence>
<dbReference type="EMBL" id="LDAU01000156">
    <property type="protein sequence ID" value="KRX02256.1"/>
    <property type="molecule type" value="Genomic_DNA"/>
</dbReference>
<keyword evidence="2" id="KW-0472">Membrane</keyword>
<gene>
    <name evidence="4" type="ORF">PPERSA_04878</name>
</gene>
<feature type="transmembrane region" description="Helical" evidence="2">
    <location>
        <begin position="488"/>
        <end position="507"/>
    </location>
</feature>
<feature type="chain" id="PRO_5013062697" description="Transmembrane protein" evidence="3">
    <location>
        <begin position="16"/>
        <end position="674"/>
    </location>
</feature>
<accession>A0A0V0QJT0</accession>
<keyword evidence="5" id="KW-1185">Reference proteome</keyword>
<comment type="caution">
    <text evidence="4">The sequence shown here is derived from an EMBL/GenBank/DDBJ whole genome shotgun (WGS) entry which is preliminary data.</text>
</comment>
<feature type="region of interest" description="Disordered" evidence="1">
    <location>
        <begin position="551"/>
        <end position="572"/>
    </location>
</feature>
<name>A0A0V0QJT0_PSEPJ</name>
<reference evidence="4 5" key="1">
    <citation type="journal article" date="2015" name="Sci. Rep.">
        <title>Genome of the facultative scuticociliatosis pathogen Pseudocohnilembus persalinus provides insight into its virulence through horizontal gene transfer.</title>
        <authorList>
            <person name="Xiong J."/>
            <person name="Wang G."/>
            <person name="Cheng J."/>
            <person name="Tian M."/>
            <person name="Pan X."/>
            <person name="Warren A."/>
            <person name="Jiang C."/>
            <person name="Yuan D."/>
            <person name="Miao W."/>
        </authorList>
    </citation>
    <scope>NUCLEOTIDE SEQUENCE [LARGE SCALE GENOMIC DNA]</scope>
    <source>
        <strain evidence="4">36N120E</strain>
    </source>
</reference>
<dbReference type="Proteomes" id="UP000054937">
    <property type="component" value="Unassembled WGS sequence"/>
</dbReference>
<dbReference type="AlphaFoldDB" id="A0A0V0QJT0"/>
<protein>
    <recommendedName>
        <fullName evidence="6">Transmembrane protein</fullName>
    </recommendedName>
</protein>